<dbReference type="SUPFAM" id="SSF51735">
    <property type="entry name" value="NAD(P)-binding Rossmann-fold domains"/>
    <property type="match status" value="1"/>
</dbReference>
<dbReference type="PANTHER" id="PTHR14097">
    <property type="entry name" value="OXIDOREDUCTASE HTATIP2"/>
    <property type="match status" value="1"/>
</dbReference>
<evidence type="ECO:0000313" key="1">
    <source>
        <dbReference type="EMBL" id="KAH7367394.1"/>
    </source>
</evidence>
<dbReference type="AlphaFoldDB" id="A0A8K0X6B0"/>
<gene>
    <name evidence="1" type="ORF">B0T11DRAFT_325667</name>
</gene>
<comment type="caution">
    <text evidence="1">The sequence shown here is derived from an EMBL/GenBank/DDBJ whole genome shotgun (WGS) entry which is preliminary data.</text>
</comment>
<dbReference type="EMBL" id="JAGPXD010000002">
    <property type="protein sequence ID" value="KAH7367394.1"/>
    <property type="molecule type" value="Genomic_DNA"/>
</dbReference>
<dbReference type="InterPro" id="IPR036291">
    <property type="entry name" value="NAD(P)-bd_dom_sf"/>
</dbReference>
<evidence type="ECO:0008006" key="3">
    <source>
        <dbReference type="Google" id="ProtNLM"/>
    </source>
</evidence>
<accession>A0A8K0X6B0</accession>
<keyword evidence="2" id="KW-1185">Reference proteome</keyword>
<proteinExistence type="predicted"/>
<name>A0A8K0X6B0_9PEZI</name>
<dbReference type="PANTHER" id="PTHR14097:SF8">
    <property type="entry name" value="NAD(P)-BINDING DOMAIN-CONTAINING PROTEIN"/>
    <property type="match status" value="1"/>
</dbReference>
<reference evidence="1" key="1">
    <citation type="journal article" date="2021" name="Nat. Commun.">
        <title>Genetic determinants of endophytism in the Arabidopsis root mycobiome.</title>
        <authorList>
            <person name="Mesny F."/>
            <person name="Miyauchi S."/>
            <person name="Thiergart T."/>
            <person name="Pickel B."/>
            <person name="Atanasova L."/>
            <person name="Karlsson M."/>
            <person name="Huettel B."/>
            <person name="Barry K.W."/>
            <person name="Haridas S."/>
            <person name="Chen C."/>
            <person name="Bauer D."/>
            <person name="Andreopoulos W."/>
            <person name="Pangilinan J."/>
            <person name="LaButti K."/>
            <person name="Riley R."/>
            <person name="Lipzen A."/>
            <person name="Clum A."/>
            <person name="Drula E."/>
            <person name="Henrissat B."/>
            <person name="Kohler A."/>
            <person name="Grigoriev I.V."/>
            <person name="Martin F.M."/>
            <person name="Hacquard S."/>
        </authorList>
    </citation>
    <scope>NUCLEOTIDE SEQUENCE</scope>
    <source>
        <strain evidence="1">MPI-CAGE-AT-0016</strain>
    </source>
</reference>
<dbReference type="Gene3D" id="3.40.50.720">
    <property type="entry name" value="NAD(P)-binding Rossmann-like Domain"/>
    <property type="match status" value="1"/>
</dbReference>
<organism evidence="1 2">
    <name type="scientific">Plectosphaerella cucumerina</name>
    <dbReference type="NCBI Taxonomy" id="40658"/>
    <lineage>
        <taxon>Eukaryota</taxon>
        <taxon>Fungi</taxon>
        <taxon>Dikarya</taxon>
        <taxon>Ascomycota</taxon>
        <taxon>Pezizomycotina</taxon>
        <taxon>Sordariomycetes</taxon>
        <taxon>Hypocreomycetidae</taxon>
        <taxon>Glomerellales</taxon>
        <taxon>Plectosphaerellaceae</taxon>
        <taxon>Plectosphaerella</taxon>
    </lineage>
</organism>
<dbReference type="OrthoDB" id="3535423at2759"/>
<sequence length="141" mass="15107">MKLIVTGATGFVASEVLRLAVKMSEITSIVAVARRPVKLTGPGADKVRSVIVEDYGTYSDAVRADFAGANACIWTVAVLPHHAWSMDASEVRRVCETAVAGLTAMNDSKPARPFRFLYMSGTLGAREVKETPLLMGAYIMG</sequence>
<protein>
    <recommendedName>
        <fullName evidence="3">NAD(P)-binding domain-containing protein</fullName>
    </recommendedName>
</protein>
<evidence type="ECO:0000313" key="2">
    <source>
        <dbReference type="Proteomes" id="UP000813385"/>
    </source>
</evidence>
<dbReference type="Proteomes" id="UP000813385">
    <property type="component" value="Unassembled WGS sequence"/>
</dbReference>